<keyword evidence="16" id="KW-1015">Disulfide bond</keyword>
<dbReference type="GO" id="GO:0004222">
    <property type="term" value="F:metalloendopeptidase activity"/>
    <property type="evidence" value="ECO:0007669"/>
    <property type="project" value="InterPro"/>
</dbReference>
<evidence type="ECO:0000256" key="4">
    <source>
        <dbReference type="ARBA" id="ARBA00022685"/>
    </source>
</evidence>
<feature type="binding site" evidence="19">
    <location>
        <position position="242"/>
    </location>
    <ligand>
        <name>Zn(2+)</name>
        <dbReference type="ChEBI" id="CHEBI:29105"/>
        <label>2</label>
        <note>catalytic</note>
    </ligand>
</feature>
<dbReference type="Proteomes" id="UP000694427">
    <property type="component" value="Unplaced"/>
</dbReference>
<feature type="binding site" evidence="19">
    <location>
        <position position="305"/>
    </location>
    <ligand>
        <name>Ca(2+)</name>
        <dbReference type="ChEBI" id="CHEBI:29108"/>
        <label>5</label>
    </ligand>
</feature>
<evidence type="ECO:0000256" key="1">
    <source>
        <dbReference type="ARBA" id="ARBA00004479"/>
    </source>
</evidence>
<comment type="similarity">
    <text evidence="2">Belongs to the peptidase M10A family.</text>
</comment>
<dbReference type="PIRSF" id="PIRSF001191">
    <property type="entry name" value="Peptidase_M10A_matrix"/>
    <property type="match status" value="1"/>
</dbReference>
<dbReference type="PROSITE" id="PS00546">
    <property type="entry name" value="CYSTEINE_SWITCH"/>
    <property type="match status" value="1"/>
</dbReference>
<dbReference type="InterPro" id="IPR002477">
    <property type="entry name" value="Peptidoglycan-bd-like"/>
</dbReference>
<feature type="repeat" description="Hemopexin" evidence="21">
    <location>
        <begin position="391"/>
        <end position="438"/>
    </location>
</feature>
<keyword evidence="10 18" id="KW-0862">Zinc</keyword>
<dbReference type="SMART" id="SM00235">
    <property type="entry name" value="ZnMc"/>
    <property type="match status" value="1"/>
</dbReference>
<feature type="active site" evidence="17">
    <location>
        <position position="225"/>
    </location>
</feature>
<feature type="binding site" evidence="19">
    <location>
        <position position="195"/>
    </location>
    <ligand>
        <name>Ca(2+)</name>
        <dbReference type="ChEBI" id="CHEBI:29108"/>
        <label>2</label>
    </ligand>
</feature>
<keyword evidence="3" id="KW-0645">Protease</keyword>
<feature type="binding site" evidence="19">
    <location>
        <position position="303"/>
    </location>
    <ligand>
        <name>Ca(2+)</name>
        <dbReference type="ChEBI" id="CHEBI:29108"/>
        <label>4</label>
    </ligand>
</feature>
<dbReference type="GO" id="GO:0005886">
    <property type="term" value="C:plasma membrane"/>
    <property type="evidence" value="ECO:0007669"/>
    <property type="project" value="TreeGrafter"/>
</dbReference>
<dbReference type="InterPro" id="IPR021190">
    <property type="entry name" value="Pept_M10A"/>
</dbReference>
<dbReference type="SUPFAM" id="SSF50923">
    <property type="entry name" value="Hemopexin-like domain"/>
    <property type="match status" value="1"/>
</dbReference>
<keyword evidence="14 23" id="KW-0472">Membrane</keyword>
<dbReference type="SMART" id="SM00120">
    <property type="entry name" value="HX"/>
    <property type="match status" value="4"/>
</dbReference>
<dbReference type="InterPro" id="IPR018486">
    <property type="entry name" value="Hemopexin_CS"/>
</dbReference>
<dbReference type="InterPro" id="IPR018487">
    <property type="entry name" value="Hemopexin-like_repeat"/>
</dbReference>
<evidence type="ECO:0000256" key="8">
    <source>
        <dbReference type="ARBA" id="ARBA00022737"/>
    </source>
</evidence>
<comment type="cofactor">
    <cofactor evidence="19">
        <name>Ca(2+)</name>
        <dbReference type="ChEBI" id="CHEBI:29108"/>
    </cofactor>
    <text evidence="19">Can bind about 5 Ca(2+) ions per subunit.</text>
</comment>
<evidence type="ECO:0000256" key="11">
    <source>
        <dbReference type="ARBA" id="ARBA00022837"/>
    </source>
</evidence>
<dbReference type="Ensembl" id="ENSCCRT00010026960.1">
    <property type="protein sequence ID" value="ENSCCRP00010024587.1"/>
    <property type="gene ID" value="ENSCCRG00010010456.1"/>
</dbReference>
<evidence type="ECO:0000256" key="17">
    <source>
        <dbReference type="PIRSR" id="PIRSR001191-1"/>
    </source>
</evidence>
<evidence type="ECO:0000256" key="12">
    <source>
        <dbReference type="ARBA" id="ARBA00022989"/>
    </source>
</evidence>
<evidence type="ECO:0000256" key="20">
    <source>
        <dbReference type="PIRSR" id="PIRSR621190-4"/>
    </source>
</evidence>
<dbReference type="Pfam" id="PF11857">
    <property type="entry name" value="DUF3377"/>
    <property type="match status" value="1"/>
</dbReference>
<feature type="repeat" description="Hemopexin" evidence="21">
    <location>
        <begin position="344"/>
        <end position="389"/>
    </location>
</feature>
<reference evidence="25" key="2">
    <citation type="submission" date="2025-09" db="UniProtKB">
        <authorList>
            <consortium name="Ensembl"/>
        </authorList>
    </citation>
    <scope>IDENTIFICATION</scope>
</reference>
<feature type="binding site" evidence="19">
    <location>
        <position position="161"/>
    </location>
    <ligand>
        <name>Ca(2+)</name>
        <dbReference type="ChEBI" id="CHEBI:29108"/>
        <label>2</label>
    </ligand>
</feature>
<dbReference type="PANTHER" id="PTHR10201">
    <property type="entry name" value="MATRIX METALLOPROTEINASE"/>
    <property type="match status" value="1"/>
</dbReference>
<evidence type="ECO:0000256" key="2">
    <source>
        <dbReference type="ARBA" id="ARBA00010370"/>
    </source>
</evidence>
<dbReference type="InterPro" id="IPR024079">
    <property type="entry name" value="MetalloPept_cat_dom_sf"/>
</dbReference>
<dbReference type="GO" id="GO:0030574">
    <property type="term" value="P:collagen catabolic process"/>
    <property type="evidence" value="ECO:0007669"/>
    <property type="project" value="TreeGrafter"/>
</dbReference>
<dbReference type="FunFam" id="2.110.10.10:FF:000001">
    <property type="entry name" value="Matrix metallopeptidase 24"/>
    <property type="match status" value="1"/>
</dbReference>
<feature type="binding site" evidence="19">
    <location>
        <position position="179"/>
    </location>
    <ligand>
        <name>Ca(2+)</name>
        <dbReference type="ChEBI" id="CHEBI:29108"/>
        <label>3</label>
    </ligand>
</feature>
<feature type="binding site" description="in inhibited form" evidence="19">
    <location>
        <position position="78"/>
    </location>
    <ligand>
        <name>Zn(2+)</name>
        <dbReference type="ChEBI" id="CHEBI:29105"/>
        <label>2</label>
        <note>catalytic</note>
    </ligand>
</feature>
<dbReference type="GO" id="GO:0001501">
    <property type="term" value="P:skeletal system development"/>
    <property type="evidence" value="ECO:0007669"/>
    <property type="project" value="TreeGrafter"/>
</dbReference>
<name>A0A8C1J0A0_CYPCA</name>
<dbReference type="InterPro" id="IPR036375">
    <property type="entry name" value="Hemopexin-like_dom_sf"/>
</dbReference>
<accession>A0A8C1J0A0</accession>
<evidence type="ECO:0000256" key="5">
    <source>
        <dbReference type="ARBA" id="ARBA00022692"/>
    </source>
</evidence>
<feature type="binding site" evidence="18">
    <location>
        <position position="234"/>
    </location>
    <ligand>
        <name>Zn(2+)</name>
        <dbReference type="ChEBI" id="CHEBI:29105"/>
        <label>2</label>
        <note>catalytic</note>
    </ligand>
</feature>
<keyword evidence="5 23" id="KW-0812">Transmembrane</keyword>
<feature type="binding site" evidence="19">
    <location>
        <position position="171"/>
    </location>
    <ligand>
        <name>Zn(2+)</name>
        <dbReference type="ChEBI" id="CHEBI:29105"/>
        <label>1</label>
    </ligand>
</feature>
<comment type="subcellular location">
    <subcellularLocation>
        <location evidence="1">Membrane</location>
        <topology evidence="1">Single-pass type I membrane protein</topology>
    </subcellularLocation>
</comment>
<feature type="binding site" evidence="18">
    <location>
        <position position="224"/>
    </location>
    <ligand>
        <name>Zn(2+)</name>
        <dbReference type="ChEBI" id="CHEBI:29105"/>
        <label>2</label>
        <note>catalytic</note>
    </ligand>
</feature>
<dbReference type="SUPFAM" id="SSF47090">
    <property type="entry name" value="PGBD-like"/>
    <property type="match status" value="1"/>
</dbReference>
<dbReference type="PRINTS" id="PR00138">
    <property type="entry name" value="MATRIXIN"/>
</dbReference>
<feature type="modified residue" description="Phosphotyrosine; by PKDCC" evidence="20">
    <location>
        <position position="378"/>
    </location>
</feature>
<evidence type="ECO:0000256" key="3">
    <source>
        <dbReference type="ARBA" id="ARBA00022670"/>
    </source>
</evidence>
<evidence type="ECO:0000256" key="22">
    <source>
        <dbReference type="SAM" id="MobiDB-lite"/>
    </source>
</evidence>
<evidence type="ECO:0000313" key="25">
    <source>
        <dbReference type="Ensembl" id="ENSCCRP00010024587.1"/>
    </source>
</evidence>
<feature type="binding site" evidence="19">
    <location>
        <position position="199"/>
    </location>
    <ligand>
        <name>Zn(2+)</name>
        <dbReference type="ChEBI" id="CHEBI:29105"/>
        <label>1</label>
    </ligand>
</feature>
<dbReference type="InterPro" id="IPR000585">
    <property type="entry name" value="Hemopexin-like_dom"/>
</dbReference>
<evidence type="ECO:0000256" key="23">
    <source>
        <dbReference type="SAM" id="Phobius"/>
    </source>
</evidence>
<feature type="binding site" evidence="19">
    <location>
        <position position="173"/>
    </location>
    <ligand>
        <name>Zn(2+)</name>
        <dbReference type="ChEBI" id="CHEBI:29105"/>
        <label>1</label>
    </ligand>
</feature>
<keyword evidence="15" id="KW-0865">Zymogen</keyword>
<evidence type="ECO:0000259" key="24">
    <source>
        <dbReference type="SMART" id="SM00235"/>
    </source>
</evidence>
<dbReference type="Pfam" id="PF00413">
    <property type="entry name" value="Peptidase_M10"/>
    <property type="match status" value="1"/>
</dbReference>
<comment type="cofactor">
    <cofactor evidence="19">
        <name>Zn(2+)</name>
        <dbReference type="ChEBI" id="CHEBI:29105"/>
    </cofactor>
    <text evidence="19">Binds 2 Zn(2+) ions per subunit.</text>
</comment>
<dbReference type="Gene3D" id="2.110.10.10">
    <property type="entry name" value="Hemopexin-like domain"/>
    <property type="match status" value="1"/>
</dbReference>
<feature type="repeat" description="Hemopexin" evidence="21">
    <location>
        <begin position="439"/>
        <end position="487"/>
    </location>
</feature>
<feature type="binding site" evidence="19">
    <location>
        <position position="204"/>
    </location>
    <ligand>
        <name>Ca(2+)</name>
        <dbReference type="ChEBI" id="CHEBI:29108"/>
        <label>1</label>
    </ligand>
</feature>
<dbReference type="GO" id="GO:0031012">
    <property type="term" value="C:extracellular matrix"/>
    <property type="evidence" value="ECO:0007669"/>
    <property type="project" value="InterPro"/>
</dbReference>
<dbReference type="PROSITE" id="PS51642">
    <property type="entry name" value="HEMOPEXIN_2"/>
    <property type="match status" value="4"/>
</dbReference>
<dbReference type="InterPro" id="IPR006026">
    <property type="entry name" value="Peptidase_Metallo"/>
</dbReference>
<evidence type="ECO:0000256" key="10">
    <source>
        <dbReference type="ARBA" id="ARBA00022833"/>
    </source>
</evidence>
<feature type="binding site" evidence="19">
    <location>
        <position position="204"/>
    </location>
    <ligand>
        <name>Ca(2+)</name>
        <dbReference type="ChEBI" id="CHEBI:29108"/>
        <label>3</label>
    </ligand>
</feature>
<keyword evidence="6 18" id="KW-0479">Metal-binding</keyword>
<proteinExistence type="inferred from homology"/>
<dbReference type="GO" id="GO:0008270">
    <property type="term" value="F:zinc ion binding"/>
    <property type="evidence" value="ECO:0007669"/>
    <property type="project" value="InterPro"/>
</dbReference>
<keyword evidence="8" id="KW-0677">Repeat</keyword>
<feature type="domain" description="Peptidase metallopeptidase" evidence="24">
    <location>
        <begin position="100"/>
        <end position="270"/>
    </location>
</feature>
<feature type="binding site" evidence="18">
    <location>
        <position position="228"/>
    </location>
    <ligand>
        <name>Zn(2+)</name>
        <dbReference type="ChEBI" id="CHEBI:29105"/>
        <label>2</label>
        <note>catalytic</note>
    </ligand>
</feature>
<keyword evidence="4" id="KW-0165">Cleavage on pair of basic residues</keyword>
<evidence type="ECO:0000256" key="21">
    <source>
        <dbReference type="PROSITE-ProRule" id="PRU01011"/>
    </source>
</evidence>
<feature type="repeat" description="Hemopexin" evidence="21">
    <location>
        <begin position="295"/>
        <end position="343"/>
    </location>
</feature>
<dbReference type="Pfam" id="PF00045">
    <property type="entry name" value="Hemopexin"/>
    <property type="match status" value="4"/>
</dbReference>
<feature type="binding site" evidence="19">
    <location>
        <position position="197"/>
    </location>
    <ligand>
        <name>Ca(2+)</name>
        <dbReference type="ChEBI" id="CHEBI:29108"/>
        <label>2</label>
    </ligand>
</feature>
<dbReference type="CDD" id="cd00094">
    <property type="entry name" value="HX"/>
    <property type="match status" value="1"/>
</dbReference>
<evidence type="ECO:0000256" key="13">
    <source>
        <dbReference type="ARBA" id="ARBA00023049"/>
    </source>
</evidence>
<dbReference type="SUPFAM" id="SSF55486">
    <property type="entry name" value="Metalloproteases ('zincins'), catalytic domain"/>
    <property type="match status" value="1"/>
</dbReference>
<evidence type="ECO:0000256" key="9">
    <source>
        <dbReference type="ARBA" id="ARBA00022801"/>
    </source>
</evidence>
<keyword evidence="26" id="KW-1185">Reference proteome</keyword>
<evidence type="ECO:0000313" key="26">
    <source>
        <dbReference type="Proteomes" id="UP000694427"/>
    </source>
</evidence>
<feature type="binding site" evidence="19">
    <location>
        <position position="397"/>
    </location>
    <ligand>
        <name>Ca(2+)</name>
        <dbReference type="ChEBI" id="CHEBI:29108"/>
        <label>5</label>
    </ligand>
</feature>
<dbReference type="InterPro" id="IPR021805">
    <property type="entry name" value="Pept_M10A_metallopeptidase_C"/>
</dbReference>
<dbReference type="InterPro" id="IPR021158">
    <property type="entry name" value="Pept_M10A_Zn_BS"/>
</dbReference>
<dbReference type="InterPro" id="IPR033739">
    <property type="entry name" value="M10A_MMP"/>
</dbReference>
<dbReference type="Gene3D" id="3.40.390.10">
    <property type="entry name" value="Collagenase (Catalytic Domain)"/>
    <property type="match status" value="1"/>
</dbReference>
<dbReference type="InterPro" id="IPR036365">
    <property type="entry name" value="PGBD-like_sf"/>
</dbReference>
<dbReference type="FunFam" id="3.40.390.10:FF:000005">
    <property type="entry name" value="Matrix metallopeptidase 16"/>
    <property type="match status" value="1"/>
</dbReference>
<evidence type="ECO:0000256" key="16">
    <source>
        <dbReference type="ARBA" id="ARBA00023157"/>
    </source>
</evidence>
<keyword evidence="13" id="KW-0482">Metalloprotease</keyword>
<dbReference type="GO" id="GO:0005615">
    <property type="term" value="C:extracellular space"/>
    <property type="evidence" value="ECO:0007669"/>
    <property type="project" value="TreeGrafter"/>
</dbReference>
<protein>
    <submittedName>
        <fullName evidence="25">Matrix metallopeptidase 14a (membrane-inserted)</fullName>
    </submittedName>
</protein>
<sequence>LLTDSCMSICMCANVTIILSQAWLQQYGYLPPGDAQAQAIRSFKSITTAISSMQKFYGLTVTGTMDPATLSAMKRPRCGVPDKFGSELKSNLRKRRYVIQGLKWDKREITFSIQNYTPKVGEHATHEAIRKAFKVWEAVTPLKFREIPYSQINGKVDKFADIMLFFAEGFHGDSTPFDGEGGFLAHAYFPGPGIGGDTHFDAAEPWTTGNVDQGGNDVFLVAVHELGHALGLEHSGNPSAIMAPFYQWMDTENFVLPDDDRLGIQQIYGADSSEVPRPPAPRPPTRRPDRPSFGPDICEGHFDTITFLRGEMFVFKEKWFWRVRDGKPLQGYPMPIGHFWKGLPPSINAAYERSDGKFVFFKGDKYWVFNEAKMEEGYPKTFKELGTGLPRDKLDAAVFYTPTGSTYFFRGTQYYRFNEKSRSVDPDYPKLISVWQGVPDNIKGAFMSEDGAHTYFYKANKYWKFNNQQLKVEPGYPKSVLTDWMGCEEEEPKRRIGTDEEVLIIEVDESEGGVLGGAATIVIPLFLLACVLVTLGALLFFRRYGTPRRLLYCQRSLLDKV</sequence>
<evidence type="ECO:0000256" key="19">
    <source>
        <dbReference type="PIRSR" id="PIRSR621190-2"/>
    </source>
</evidence>
<dbReference type="Pfam" id="PF01471">
    <property type="entry name" value="PG_binding_1"/>
    <property type="match status" value="1"/>
</dbReference>
<feature type="region of interest" description="Disordered" evidence="22">
    <location>
        <begin position="268"/>
        <end position="293"/>
    </location>
</feature>
<feature type="binding site" evidence="19">
    <location>
        <position position="201"/>
    </location>
    <ligand>
        <name>Ca(2+)</name>
        <dbReference type="ChEBI" id="CHEBI:29108"/>
        <label>3</label>
    </ligand>
</feature>
<dbReference type="InterPro" id="IPR001818">
    <property type="entry name" value="Pept_M10_metallopeptidase"/>
</dbReference>
<keyword evidence="11 19" id="KW-0106">Calcium</keyword>
<keyword evidence="9" id="KW-0378">Hydrolase</keyword>
<evidence type="ECO:0000256" key="15">
    <source>
        <dbReference type="ARBA" id="ARBA00023145"/>
    </source>
</evidence>
<reference evidence="25" key="1">
    <citation type="submission" date="2025-08" db="UniProtKB">
        <authorList>
            <consortium name="Ensembl"/>
        </authorList>
    </citation>
    <scope>IDENTIFICATION</scope>
</reference>
<feature type="binding site" evidence="19">
    <location>
        <position position="178"/>
    </location>
    <ligand>
        <name>Ca(2+)</name>
        <dbReference type="ChEBI" id="CHEBI:29108"/>
        <label>3</label>
    </ligand>
</feature>
<feature type="binding site" evidence="19">
    <location>
        <position position="186"/>
    </location>
    <ligand>
        <name>Zn(2+)</name>
        <dbReference type="ChEBI" id="CHEBI:29105"/>
        <label>1</label>
    </ligand>
</feature>
<evidence type="ECO:0000256" key="7">
    <source>
        <dbReference type="ARBA" id="ARBA00022729"/>
    </source>
</evidence>
<dbReference type="CDD" id="cd04278">
    <property type="entry name" value="ZnMc_MMP"/>
    <property type="match status" value="1"/>
</dbReference>
<feature type="transmembrane region" description="Helical" evidence="23">
    <location>
        <begin position="514"/>
        <end position="541"/>
    </location>
</feature>
<organism evidence="25 26">
    <name type="scientific">Cyprinus carpio</name>
    <name type="common">Common carp</name>
    <dbReference type="NCBI Taxonomy" id="7962"/>
    <lineage>
        <taxon>Eukaryota</taxon>
        <taxon>Metazoa</taxon>
        <taxon>Chordata</taxon>
        <taxon>Craniata</taxon>
        <taxon>Vertebrata</taxon>
        <taxon>Euteleostomi</taxon>
        <taxon>Actinopterygii</taxon>
        <taxon>Neopterygii</taxon>
        <taxon>Teleostei</taxon>
        <taxon>Ostariophysi</taxon>
        <taxon>Cypriniformes</taxon>
        <taxon>Cyprinidae</taxon>
        <taxon>Cyprininae</taxon>
        <taxon>Cyprinus</taxon>
    </lineage>
</organism>
<dbReference type="GO" id="GO:0030198">
    <property type="term" value="P:extracellular matrix organization"/>
    <property type="evidence" value="ECO:0007669"/>
    <property type="project" value="TreeGrafter"/>
</dbReference>
<evidence type="ECO:0000256" key="14">
    <source>
        <dbReference type="ARBA" id="ARBA00023136"/>
    </source>
</evidence>
<keyword evidence="7" id="KW-0732">Signal</keyword>
<keyword evidence="12 23" id="KW-1133">Transmembrane helix</keyword>
<dbReference type="PANTHER" id="PTHR10201:SF290">
    <property type="entry name" value="MATRIX METALLOPROTEINASE 14 (MEMBRANE-INSERTED) ALPHA"/>
    <property type="match status" value="1"/>
</dbReference>
<evidence type="ECO:0000256" key="18">
    <source>
        <dbReference type="PIRSR" id="PIRSR001191-2"/>
    </source>
</evidence>
<dbReference type="PROSITE" id="PS00024">
    <property type="entry name" value="HEMOPEXIN"/>
    <property type="match status" value="1"/>
</dbReference>
<feature type="binding site" evidence="19">
    <location>
        <position position="350"/>
    </location>
    <ligand>
        <name>Ca(2+)</name>
        <dbReference type="ChEBI" id="CHEBI:29108"/>
        <label>5</label>
    </ligand>
</feature>
<dbReference type="AlphaFoldDB" id="A0A8C1J0A0"/>
<evidence type="ECO:0000256" key="6">
    <source>
        <dbReference type="ARBA" id="ARBA00022723"/>
    </source>
</evidence>
<dbReference type="GO" id="GO:0031638">
    <property type="term" value="P:zymogen activation"/>
    <property type="evidence" value="ECO:0007669"/>
    <property type="project" value="TreeGrafter"/>
</dbReference>